<dbReference type="PROSITE" id="PS51421">
    <property type="entry name" value="RAS"/>
    <property type="match status" value="1"/>
</dbReference>
<evidence type="ECO:0000256" key="3">
    <source>
        <dbReference type="ARBA" id="ARBA00022801"/>
    </source>
</evidence>
<evidence type="ECO:0000256" key="4">
    <source>
        <dbReference type="ARBA" id="ARBA00048098"/>
    </source>
</evidence>
<dbReference type="GO" id="GO:0003925">
    <property type="term" value="F:G protein activity"/>
    <property type="evidence" value="ECO:0007669"/>
    <property type="project" value="UniProtKB-EC"/>
</dbReference>
<dbReference type="STRING" id="543379.A0A232F038"/>
<comment type="catalytic activity">
    <reaction evidence="4">
        <text>GTP + H2O = GDP + phosphate + H(+)</text>
        <dbReference type="Rhea" id="RHEA:19669"/>
        <dbReference type="ChEBI" id="CHEBI:15377"/>
        <dbReference type="ChEBI" id="CHEBI:15378"/>
        <dbReference type="ChEBI" id="CHEBI:37565"/>
        <dbReference type="ChEBI" id="CHEBI:43474"/>
        <dbReference type="ChEBI" id="CHEBI:58189"/>
        <dbReference type="EC" id="3.6.5.2"/>
    </reaction>
</comment>
<dbReference type="PANTHER" id="PTHR45704">
    <property type="entry name" value="RAS-LIKE FAMILY MEMBER 11"/>
    <property type="match status" value="1"/>
</dbReference>
<name>A0A232F038_9HYME</name>
<proteinExistence type="inferred from homology"/>
<dbReference type="SMART" id="SM00175">
    <property type="entry name" value="RAB"/>
    <property type="match status" value="1"/>
</dbReference>
<dbReference type="OrthoDB" id="18798at2759"/>
<feature type="compositionally biased region" description="Low complexity" evidence="5">
    <location>
        <begin position="256"/>
        <end position="275"/>
    </location>
</feature>
<reference evidence="6 7" key="1">
    <citation type="journal article" date="2017" name="Curr. Biol.">
        <title>The Evolution of Venom by Co-option of Single-Copy Genes.</title>
        <authorList>
            <person name="Martinson E.O."/>
            <person name="Mrinalini"/>
            <person name="Kelkar Y.D."/>
            <person name="Chang C.H."/>
            <person name="Werren J.H."/>
        </authorList>
    </citation>
    <scope>NUCLEOTIDE SEQUENCE [LARGE SCALE GENOMIC DNA]</scope>
    <source>
        <strain evidence="6 7">Alberta</strain>
        <tissue evidence="6">Whole body</tissue>
    </source>
</reference>
<dbReference type="InterPro" id="IPR051065">
    <property type="entry name" value="Ras-related_GTPase"/>
</dbReference>
<dbReference type="Gene3D" id="3.40.50.300">
    <property type="entry name" value="P-loop containing nucleotide triphosphate hydrolases"/>
    <property type="match status" value="1"/>
</dbReference>
<feature type="region of interest" description="Disordered" evidence="5">
    <location>
        <begin position="255"/>
        <end position="275"/>
    </location>
</feature>
<evidence type="ECO:0000256" key="5">
    <source>
        <dbReference type="SAM" id="MobiDB-lite"/>
    </source>
</evidence>
<evidence type="ECO:0000313" key="7">
    <source>
        <dbReference type="Proteomes" id="UP000215335"/>
    </source>
</evidence>
<dbReference type="PROSITE" id="PS51419">
    <property type="entry name" value="RAB"/>
    <property type="match status" value="1"/>
</dbReference>
<keyword evidence="7" id="KW-1185">Reference proteome</keyword>
<dbReference type="SUPFAM" id="SSF52540">
    <property type="entry name" value="P-loop containing nucleoside triphosphate hydrolases"/>
    <property type="match status" value="1"/>
</dbReference>
<evidence type="ECO:0000313" key="6">
    <source>
        <dbReference type="EMBL" id="OXU23982.1"/>
    </source>
</evidence>
<gene>
    <name evidence="6" type="ORF">TSAR_001442</name>
</gene>
<keyword evidence="3" id="KW-0378">Hydrolase</keyword>
<dbReference type="GO" id="GO:0005525">
    <property type="term" value="F:GTP binding"/>
    <property type="evidence" value="ECO:0007669"/>
    <property type="project" value="InterPro"/>
</dbReference>
<dbReference type="InterPro" id="IPR001806">
    <property type="entry name" value="Small_GTPase"/>
</dbReference>
<organism evidence="6 7">
    <name type="scientific">Trichomalopsis sarcophagae</name>
    <dbReference type="NCBI Taxonomy" id="543379"/>
    <lineage>
        <taxon>Eukaryota</taxon>
        <taxon>Metazoa</taxon>
        <taxon>Ecdysozoa</taxon>
        <taxon>Arthropoda</taxon>
        <taxon>Hexapoda</taxon>
        <taxon>Insecta</taxon>
        <taxon>Pterygota</taxon>
        <taxon>Neoptera</taxon>
        <taxon>Endopterygota</taxon>
        <taxon>Hymenoptera</taxon>
        <taxon>Apocrita</taxon>
        <taxon>Proctotrupomorpha</taxon>
        <taxon>Chalcidoidea</taxon>
        <taxon>Pteromalidae</taxon>
        <taxon>Pteromalinae</taxon>
        <taxon>Trichomalopsis</taxon>
    </lineage>
</organism>
<protein>
    <recommendedName>
        <fullName evidence="2">small monomeric GTPase</fullName>
        <ecNumber evidence="2">3.6.5.2</ecNumber>
    </recommendedName>
</protein>
<dbReference type="EC" id="3.6.5.2" evidence="2"/>
<comment type="caution">
    <text evidence="6">The sequence shown here is derived from an EMBL/GenBank/DDBJ whole genome shotgun (WGS) entry which is preliminary data.</text>
</comment>
<dbReference type="Proteomes" id="UP000215335">
    <property type="component" value="Unassembled WGS sequence"/>
</dbReference>
<dbReference type="PRINTS" id="PR00449">
    <property type="entry name" value="RASTRNSFRMNG"/>
</dbReference>
<sequence length="315" mass="34805">MQSTGGWQFGFGGSAGIKDSSNSTKSTGRLIRVILLGQPGVGKTACIKLEEVCRAIARIKVRTRYIKLNELRKTISRAIAVRFASRRFIGEYDCSIERVYRVGSQDSIVAYDNSHQRILPATSWEIADPPGNPAKAPSESRLRWADAILLVYSVTDRVSFDETWRLRFLLNQARKSSKKLAAPVVLLVGNKTDLGGPPDGDRMVSTAEGRKRARDIEAHGFHEISARESYEQVMAVFVSVARLVLLLPASSSEEMQQQQQQQQHHQLAAGGGAYSSSSFRLRASTDGSIDARRRQTVLQPLSKRRLSISARGAPH</sequence>
<dbReference type="Pfam" id="PF00071">
    <property type="entry name" value="Ras"/>
    <property type="match status" value="1"/>
</dbReference>
<evidence type="ECO:0000256" key="1">
    <source>
        <dbReference type="ARBA" id="ARBA00008344"/>
    </source>
</evidence>
<accession>A0A232F038</accession>
<dbReference type="InterPro" id="IPR027417">
    <property type="entry name" value="P-loop_NTPase"/>
</dbReference>
<dbReference type="AlphaFoldDB" id="A0A232F038"/>
<comment type="similarity">
    <text evidence="1">Belongs to the small GTPase superfamily. Ras family.</text>
</comment>
<evidence type="ECO:0000256" key="2">
    <source>
        <dbReference type="ARBA" id="ARBA00011984"/>
    </source>
</evidence>
<dbReference type="SMART" id="SM00173">
    <property type="entry name" value="RAS"/>
    <property type="match status" value="1"/>
</dbReference>
<dbReference type="EMBL" id="NNAY01001435">
    <property type="protein sequence ID" value="OXU23982.1"/>
    <property type="molecule type" value="Genomic_DNA"/>
</dbReference>